<dbReference type="EMBL" id="DTMQ01000036">
    <property type="protein sequence ID" value="HGE99445.1"/>
    <property type="molecule type" value="Genomic_DNA"/>
</dbReference>
<evidence type="ECO:0000313" key="1">
    <source>
        <dbReference type="EMBL" id="HGE99445.1"/>
    </source>
</evidence>
<name>A0A7C3UPR3_UNCW3</name>
<proteinExistence type="predicted"/>
<gene>
    <name evidence="1" type="ORF">ENX07_05170</name>
</gene>
<reference evidence="1" key="1">
    <citation type="journal article" date="2020" name="mSystems">
        <title>Genome- and Community-Level Interaction Insights into Carbon Utilization and Element Cycling Functions of Hydrothermarchaeota in Hydrothermal Sediment.</title>
        <authorList>
            <person name="Zhou Z."/>
            <person name="Liu Y."/>
            <person name="Xu W."/>
            <person name="Pan J."/>
            <person name="Luo Z.H."/>
            <person name="Li M."/>
        </authorList>
    </citation>
    <scope>NUCLEOTIDE SEQUENCE [LARGE SCALE GENOMIC DNA]</scope>
    <source>
        <strain evidence="1">SpSt-906</strain>
    </source>
</reference>
<sequence>MRTVIWVVGEKKEEKLISLLKGKETRILLFGLLPAKESEEEGKEHKLWHSLFSLKEELSSEGFSVSIATERGGPSSLLEVANALNAEMVFLPKEIFLLLGPLENDDFLNQISCPLLLY</sequence>
<dbReference type="AlphaFoldDB" id="A0A7C3UPR3"/>
<evidence type="ECO:0008006" key="2">
    <source>
        <dbReference type="Google" id="ProtNLM"/>
    </source>
</evidence>
<protein>
    <recommendedName>
        <fullName evidence="2">Universal stress protein</fullName>
    </recommendedName>
</protein>
<comment type="caution">
    <text evidence="1">The sequence shown here is derived from an EMBL/GenBank/DDBJ whole genome shotgun (WGS) entry which is preliminary data.</text>
</comment>
<organism evidence="1">
    <name type="scientific">candidate division WOR-3 bacterium</name>
    <dbReference type="NCBI Taxonomy" id="2052148"/>
    <lineage>
        <taxon>Bacteria</taxon>
        <taxon>Bacteria division WOR-3</taxon>
    </lineage>
</organism>
<accession>A0A7C3UPR3</accession>